<evidence type="ECO:0000313" key="2">
    <source>
        <dbReference type="EnsemblMetazoa" id="GBRI034370-PA"/>
    </source>
</evidence>
<evidence type="ECO:0000313" key="3">
    <source>
        <dbReference type="Proteomes" id="UP000091820"/>
    </source>
</evidence>
<reference evidence="2" key="2">
    <citation type="submission" date="2020-05" db="UniProtKB">
        <authorList>
            <consortium name="EnsemblMetazoa"/>
        </authorList>
    </citation>
    <scope>IDENTIFICATION</scope>
    <source>
        <strain evidence="2">IAEA</strain>
    </source>
</reference>
<feature type="region of interest" description="Disordered" evidence="1">
    <location>
        <begin position="117"/>
        <end position="177"/>
    </location>
</feature>
<accession>A0A1A9WVV1</accession>
<dbReference type="EnsemblMetazoa" id="GBRI034370-RA">
    <property type="protein sequence ID" value="GBRI034370-PA"/>
    <property type="gene ID" value="GBRI034370"/>
</dbReference>
<sequence length="177" mass="18576">MRKNTKESKQNSNSDSSAATSFILINITGFKSRRFPRLTVCCPPTNGKLIAAFAVLSQMPAANIGTMLYTIVYDFSDASHCESLQFTAILCTILQFTCYSIIDVNIYKCCCSSNSTSSSSSSSSCSSSSSSCSSSSSSSCSSSSSSCSSSSSSNSTSSSSSSISRNSSNSNKYLDNL</sequence>
<name>A0A1A9WVV1_9MUSC</name>
<protein>
    <submittedName>
        <fullName evidence="2">Uncharacterized protein</fullName>
    </submittedName>
</protein>
<dbReference type="AlphaFoldDB" id="A0A1A9WVV1"/>
<dbReference type="Proteomes" id="UP000091820">
    <property type="component" value="Unassembled WGS sequence"/>
</dbReference>
<feature type="compositionally biased region" description="Low complexity" evidence="1">
    <location>
        <begin position="117"/>
        <end position="171"/>
    </location>
</feature>
<reference evidence="3" key="1">
    <citation type="submission" date="2014-03" db="EMBL/GenBank/DDBJ databases">
        <authorList>
            <person name="Aksoy S."/>
            <person name="Warren W."/>
            <person name="Wilson R.K."/>
        </authorList>
    </citation>
    <scope>NUCLEOTIDE SEQUENCE [LARGE SCALE GENOMIC DNA]</scope>
    <source>
        <strain evidence="3">IAEA</strain>
    </source>
</reference>
<dbReference type="VEuPathDB" id="VectorBase:GBRI034370"/>
<keyword evidence="3" id="KW-1185">Reference proteome</keyword>
<organism evidence="2 3">
    <name type="scientific">Glossina brevipalpis</name>
    <dbReference type="NCBI Taxonomy" id="37001"/>
    <lineage>
        <taxon>Eukaryota</taxon>
        <taxon>Metazoa</taxon>
        <taxon>Ecdysozoa</taxon>
        <taxon>Arthropoda</taxon>
        <taxon>Hexapoda</taxon>
        <taxon>Insecta</taxon>
        <taxon>Pterygota</taxon>
        <taxon>Neoptera</taxon>
        <taxon>Endopterygota</taxon>
        <taxon>Diptera</taxon>
        <taxon>Brachycera</taxon>
        <taxon>Muscomorpha</taxon>
        <taxon>Hippoboscoidea</taxon>
        <taxon>Glossinidae</taxon>
        <taxon>Glossina</taxon>
    </lineage>
</organism>
<proteinExistence type="predicted"/>
<evidence type="ECO:0000256" key="1">
    <source>
        <dbReference type="SAM" id="MobiDB-lite"/>
    </source>
</evidence>